<dbReference type="GO" id="GO:0002130">
    <property type="term" value="P:wobble position ribose methylation"/>
    <property type="evidence" value="ECO:0000318"/>
    <property type="project" value="GO_Central"/>
</dbReference>
<dbReference type="Gene3D" id="3.40.1280.10">
    <property type="match status" value="1"/>
</dbReference>
<dbReference type="PaxDb" id="3218-PP1S62_123V6.1"/>
<evidence type="ECO:0000313" key="9">
    <source>
        <dbReference type="Proteomes" id="UP000006727"/>
    </source>
</evidence>
<keyword evidence="5" id="KW-0819">tRNA processing</keyword>
<dbReference type="PANTHER" id="PTHR42971">
    <property type="entry name" value="TRNA (CYTIDINE(34)-2'-O)-METHYLTRANSFERASE"/>
    <property type="match status" value="1"/>
</dbReference>
<sequence>MAMLSQGLKCFTSPLFQSSCTRLSHPRVCLRNPTGSWSWELDFATPHPCRGSRRACGRLLVTASEGKKGLLRHGSWGEVAERDQQQRLLQVVLVSPQIPGNTGSIARTCAATCVGLHLVEPMGFKVEDSKLRRAGLDYWPFVVVRVHKSWDDFFTYFQEQEGEKRLLAFTKKGRTIHTDVKYKAGDWLVFGSEVDGLPAAILEQCRSGEFAGGSVRFPMNDSYVRSLNLSVAAGIGVYEALRQLDSHTNYSTLDVIPSQPVEALHNDIYA</sequence>
<dbReference type="STRING" id="3218.A0A2K1K6W8"/>
<keyword evidence="1" id="KW-0963">Cytoplasm</keyword>
<dbReference type="EnsemblPlants" id="Pp3c8_11960V3.2">
    <property type="protein sequence ID" value="Pp3c8_11960V3.2"/>
    <property type="gene ID" value="Pp3c8_11960"/>
</dbReference>
<dbReference type="OrthoDB" id="5580682at2759"/>
<evidence type="ECO:0000313" key="7">
    <source>
        <dbReference type="EMBL" id="PNR49516.1"/>
    </source>
</evidence>
<dbReference type="HAMAP" id="MF_01885">
    <property type="entry name" value="tRNA_methyltr_TrmL"/>
    <property type="match status" value="1"/>
</dbReference>
<keyword evidence="9" id="KW-1185">Reference proteome</keyword>
<dbReference type="AlphaFoldDB" id="A0A2K1K6W8"/>
<dbReference type="EMBL" id="ABEU02000008">
    <property type="protein sequence ID" value="PNR49516.1"/>
    <property type="molecule type" value="Genomic_DNA"/>
</dbReference>
<dbReference type="GeneID" id="112285949"/>
<dbReference type="GO" id="GO:0042802">
    <property type="term" value="F:identical protein binding"/>
    <property type="evidence" value="ECO:0007669"/>
    <property type="project" value="UniProtKB-ARBA"/>
</dbReference>
<proteinExistence type="inferred from homology"/>
<reference evidence="8" key="3">
    <citation type="submission" date="2020-12" db="UniProtKB">
        <authorList>
            <consortium name="EnsemblPlants"/>
        </authorList>
    </citation>
    <scope>IDENTIFICATION</scope>
</reference>
<dbReference type="GO" id="GO:0003723">
    <property type="term" value="F:RNA binding"/>
    <property type="evidence" value="ECO:0007669"/>
    <property type="project" value="InterPro"/>
</dbReference>
<organism evidence="7">
    <name type="scientific">Physcomitrium patens</name>
    <name type="common">Spreading-leaved earth moss</name>
    <name type="synonym">Physcomitrella patens</name>
    <dbReference type="NCBI Taxonomy" id="3218"/>
    <lineage>
        <taxon>Eukaryota</taxon>
        <taxon>Viridiplantae</taxon>
        <taxon>Streptophyta</taxon>
        <taxon>Embryophyta</taxon>
        <taxon>Bryophyta</taxon>
        <taxon>Bryophytina</taxon>
        <taxon>Bryopsida</taxon>
        <taxon>Funariidae</taxon>
        <taxon>Funariales</taxon>
        <taxon>Funariaceae</taxon>
        <taxon>Physcomitrium</taxon>
    </lineage>
</organism>
<reference evidence="7 9" key="2">
    <citation type="journal article" date="2018" name="Plant J.">
        <title>The Physcomitrella patens chromosome-scale assembly reveals moss genome structure and evolution.</title>
        <authorList>
            <person name="Lang D."/>
            <person name="Ullrich K.K."/>
            <person name="Murat F."/>
            <person name="Fuchs J."/>
            <person name="Jenkins J."/>
            <person name="Haas F.B."/>
            <person name="Piednoel M."/>
            <person name="Gundlach H."/>
            <person name="Van Bel M."/>
            <person name="Meyberg R."/>
            <person name="Vives C."/>
            <person name="Morata J."/>
            <person name="Symeonidi A."/>
            <person name="Hiss M."/>
            <person name="Muchero W."/>
            <person name="Kamisugi Y."/>
            <person name="Saleh O."/>
            <person name="Blanc G."/>
            <person name="Decker E.L."/>
            <person name="van Gessel N."/>
            <person name="Grimwood J."/>
            <person name="Hayes R.D."/>
            <person name="Graham S.W."/>
            <person name="Gunter L.E."/>
            <person name="McDaniel S.F."/>
            <person name="Hoernstein S.N.W."/>
            <person name="Larsson A."/>
            <person name="Li F.W."/>
            <person name="Perroud P.F."/>
            <person name="Phillips J."/>
            <person name="Ranjan P."/>
            <person name="Rokshar D.S."/>
            <person name="Rothfels C.J."/>
            <person name="Schneider L."/>
            <person name="Shu S."/>
            <person name="Stevenson D.W."/>
            <person name="Thummler F."/>
            <person name="Tillich M."/>
            <person name="Villarreal Aguilar J.C."/>
            <person name="Widiez T."/>
            <person name="Wong G.K."/>
            <person name="Wymore A."/>
            <person name="Zhang Y."/>
            <person name="Zimmer A.D."/>
            <person name="Quatrano R.S."/>
            <person name="Mayer K.F.X."/>
            <person name="Goodstein D."/>
            <person name="Casacuberta J.M."/>
            <person name="Vandepoele K."/>
            <person name="Reski R."/>
            <person name="Cuming A.C."/>
            <person name="Tuskan G.A."/>
            <person name="Maumus F."/>
            <person name="Salse J."/>
            <person name="Schmutz J."/>
            <person name="Rensing S.A."/>
        </authorList>
    </citation>
    <scope>NUCLEOTIDE SEQUENCE [LARGE SCALE GENOMIC DNA]</scope>
    <source>
        <strain evidence="8 9">cv. Gransden 2004</strain>
    </source>
</reference>
<keyword evidence="4" id="KW-0949">S-adenosyl-L-methionine</keyword>
<dbReference type="RefSeq" id="XP_024383138.1">
    <property type="nucleotide sequence ID" value="XM_024527370.2"/>
</dbReference>
<evidence type="ECO:0000313" key="8">
    <source>
        <dbReference type="EnsemblPlants" id="Pp3c8_11960V3.1"/>
    </source>
</evidence>
<dbReference type="PANTHER" id="PTHR42971:SF1">
    <property type="entry name" value="TRNA (CYTIDINE(34)-2'-O)-METHYLTRANSFERASE"/>
    <property type="match status" value="1"/>
</dbReference>
<gene>
    <name evidence="8" type="primary">LOC112285949</name>
    <name evidence="7" type="ORF">PHYPA_011412</name>
</gene>
<dbReference type="CDD" id="cd18094">
    <property type="entry name" value="SpoU-like_TrmL"/>
    <property type="match status" value="1"/>
</dbReference>
<dbReference type="FunFam" id="3.40.1280.10:FF:000002">
    <property type="entry name" value="Peptidylprolyl isomerase"/>
    <property type="match status" value="1"/>
</dbReference>
<name>A0A2K1K6W8_PHYPA</name>
<dbReference type="InterPro" id="IPR016914">
    <property type="entry name" value="TrmL"/>
</dbReference>
<keyword evidence="2" id="KW-0489">Methyltransferase</keyword>
<dbReference type="InterPro" id="IPR001537">
    <property type="entry name" value="SpoU_MeTrfase"/>
</dbReference>
<feature type="domain" description="tRNA/rRNA methyltransferase SpoU type" evidence="6">
    <location>
        <begin position="89"/>
        <end position="238"/>
    </location>
</feature>
<dbReference type="Gramene" id="Pp3c8_11960V3.1">
    <property type="protein sequence ID" value="Pp3c8_11960V3.1"/>
    <property type="gene ID" value="Pp3c8_11960"/>
</dbReference>
<evidence type="ECO:0000256" key="1">
    <source>
        <dbReference type="ARBA" id="ARBA00022490"/>
    </source>
</evidence>
<dbReference type="EnsemblPlants" id="Pp3c8_11960V3.1">
    <property type="protein sequence ID" value="Pp3c8_11960V3.1"/>
    <property type="gene ID" value="Pp3c8_11960"/>
</dbReference>
<dbReference type="Gramene" id="Pp3c8_11960V3.2">
    <property type="protein sequence ID" value="Pp3c8_11960V3.2"/>
    <property type="gene ID" value="Pp3c8_11960"/>
</dbReference>
<accession>A0A2K1K6W8</accession>
<evidence type="ECO:0000259" key="6">
    <source>
        <dbReference type="Pfam" id="PF00588"/>
    </source>
</evidence>
<dbReference type="SUPFAM" id="SSF75217">
    <property type="entry name" value="alpha/beta knot"/>
    <property type="match status" value="1"/>
</dbReference>
<dbReference type="InterPro" id="IPR029026">
    <property type="entry name" value="tRNA_m1G_MTases_N"/>
</dbReference>
<reference evidence="7 9" key="1">
    <citation type="journal article" date="2008" name="Science">
        <title>The Physcomitrella genome reveals evolutionary insights into the conquest of land by plants.</title>
        <authorList>
            <person name="Rensing S."/>
            <person name="Lang D."/>
            <person name="Zimmer A."/>
            <person name="Terry A."/>
            <person name="Salamov A."/>
            <person name="Shapiro H."/>
            <person name="Nishiyama T."/>
            <person name="Perroud P.-F."/>
            <person name="Lindquist E."/>
            <person name="Kamisugi Y."/>
            <person name="Tanahashi T."/>
            <person name="Sakakibara K."/>
            <person name="Fujita T."/>
            <person name="Oishi K."/>
            <person name="Shin-I T."/>
            <person name="Kuroki Y."/>
            <person name="Toyoda A."/>
            <person name="Suzuki Y."/>
            <person name="Hashimoto A."/>
            <person name="Yamaguchi K."/>
            <person name="Sugano A."/>
            <person name="Kohara Y."/>
            <person name="Fujiyama A."/>
            <person name="Anterola A."/>
            <person name="Aoki S."/>
            <person name="Ashton N."/>
            <person name="Barbazuk W.B."/>
            <person name="Barker E."/>
            <person name="Bennetzen J."/>
            <person name="Bezanilla M."/>
            <person name="Blankenship R."/>
            <person name="Cho S.H."/>
            <person name="Dutcher S."/>
            <person name="Estelle M."/>
            <person name="Fawcett J.A."/>
            <person name="Gundlach H."/>
            <person name="Hanada K."/>
            <person name="Heyl A."/>
            <person name="Hicks K.A."/>
            <person name="Hugh J."/>
            <person name="Lohr M."/>
            <person name="Mayer K."/>
            <person name="Melkozernov A."/>
            <person name="Murata T."/>
            <person name="Nelson D."/>
            <person name="Pils B."/>
            <person name="Prigge M."/>
            <person name="Reiss B."/>
            <person name="Renner T."/>
            <person name="Rombauts S."/>
            <person name="Rushton P."/>
            <person name="Sanderfoot A."/>
            <person name="Schween G."/>
            <person name="Shiu S.-H."/>
            <person name="Stueber K."/>
            <person name="Theodoulou F.L."/>
            <person name="Tu H."/>
            <person name="Van de Peer Y."/>
            <person name="Verrier P.J."/>
            <person name="Waters E."/>
            <person name="Wood A."/>
            <person name="Yang L."/>
            <person name="Cove D."/>
            <person name="Cuming A."/>
            <person name="Hasebe M."/>
            <person name="Lucas S."/>
            <person name="Mishler D.B."/>
            <person name="Reski R."/>
            <person name="Grigoriev I."/>
            <person name="Quatrano R.S."/>
            <person name="Boore J.L."/>
        </authorList>
    </citation>
    <scope>NUCLEOTIDE SEQUENCE [LARGE SCALE GENOMIC DNA]</scope>
    <source>
        <strain evidence="8 9">cv. Gransden 2004</strain>
    </source>
</reference>
<evidence type="ECO:0000256" key="5">
    <source>
        <dbReference type="ARBA" id="ARBA00022694"/>
    </source>
</evidence>
<dbReference type="InterPro" id="IPR029028">
    <property type="entry name" value="Alpha/beta_knot_MTases"/>
</dbReference>
<dbReference type="Pfam" id="PF00588">
    <property type="entry name" value="SpoU_methylase"/>
    <property type="match status" value="1"/>
</dbReference>
<keyword evidence="3" id="KW-0808">Transferase</keyword>
<evidence type="ECO:0000256" key="4">
    <source>
        <dbReference type="ARBA" id="ARBA00022691"/>
    </source>
</evidence>
<evidence type="ECO:0000256" key="2">
    <source>
        <dbReference type="ARBA" id="ARBA00022603"/>
    </source>
</evidence>
<dbReference type="Proteomes" id="UP000006727">
    <property type="component" value="Chromosome 8"/>
</dbReference>
<dbReference type="GO" id="GO:0008173">
    <property type="term" value="F:RNA methyltransferase activity"/>
    <property type="evidence" value="ECO:0007669"/>
    <property type="project" value="InterPro"/>
</dbReference>
<evidence type="ECO:0000256" key="3">
    <source>
        <dbReference type="ARBA" id="ARBA00022679"/>
    </source>
</evidence>
<protein>
    <recommendedName>
        <fullName evidence="6">tRNA/rRNA methyltransferase SpoU type domain-containing protein</fullName>
    </recommendedName>
</protein>